<comment type="similarity">
    <text evidence="2">Belongs to the Tim17/Tim22/Tim23 family.</text>
</comment>
<dbReference type="EMBL" id="OU503050">
    <property type="protein sequence ID" value="CAI9777238.1"/>
    <property type="molecule type" value="Genomic_DNA"/>
</dbReference>
<keyword evidence="7" id="KW-1133">Transmembrane helix</keyword>
<keyword evidence="4" id="KW-0812">Transmembrane</keyword>
<accession>A0AAD2E5U4</accession>
<evidence type="ECO:0000256" key="3">
    <source>
        <dbReference type="ARBA" id="ARBA00022448"/>
    </source>
</evidence>
<keyword evidence="9" id="KW-0496">Mitochondrion</keyword>
<dbReference type="Proteomes" id="UP000834106">
    <property type="component" value="Chromosome 15"/>
</dbReference>
<evidence type="ECO:0000313" key="12">
    <source>
        <dbReference type="Proteomes" id="UP000834106"/>
    </source>
</evidence>
<sequence>MQIDKPWFDRLLDQTVDYFLVGIVGGSAFNMLKGMYNSPKGERLIRGLQAVRMNAPRFGSNCGIFGGLSSVLESFMIHVRQKDDPWNSVLSDATAVGLVKMHRGLGPTSHSALIFGSGMALLEGYLIVKNRVQSPQPDFEELDKKQKRWPAMIVEANIQLRRKGAIAGGGGCRSSRGGGGLVIASGVEMEAVLDMMGVGAIS</sequence>
<keyword evidence="12" id="KW-1185">Reference proteome</keyword>
<keyword evidence="5" id="KW-0999">Mitochondrion inner membrane</keyword>
<evidence type="ECO:0000256" key="7">
    <source>
        <dbReference type="ARBA" id="ARBA00022989"/>
    </source>
</evidence>
<proteinExistence type="inferred from homology"/>
<keyword evidence="3" id="KW-0813">Transport</keyword>
<dbReference type="GO" id="GO:0030150">
    <property type="term" value="P:protein import into mitochondrial matrix"/>
    <property type="evidence" value="ECO:0007669"/>
    <property type="project" value="TreeGrafter"/>
</dbReference>
<reference evidence="11" key="1">
    <citation type="submission" date="2023-05" db="EMBL/GenBank/DDBJ databases">
        <authorList>
            <person name="Huff M."/>
        </authorList>
    </citation>
    <scope>NUCLEOTIDE SEQUENCE</scope>
</reference>
<evidence type="ECO:0000256" key="5">
    <source>
        <dbReference type="ARBA" id="ARBA00022792"/>
    </source>
</evidence>
<dbReference type="PANTHER" id="PTHR10485:SF0">
    <property type="entry name" value="AT05822P-RELATED"/>
    <property type="match status" value="1"/>
</dbReference>
<evidence type="ECO:0000256" key="1">
    <source>
        <dbReference type="ARBA" id="ARBA00004448"/>
    </source>
</evidence>
<evidence type="ECO:0000256" key="6">
    <source>
        <dbReference type="ARBA" id="ARBA00022927"/>
    </source>
</evidence>
<evidence type="ECO:0000256" key="8">
    <source>
        <dbReference type="ARBA" id="ARBA00023010"/>
    </source>
</evidence>
<dbReference type="GO" id="GO:0008320">
    <property type="term" value="F:protein transmembrane transporter activity"/>
    <property type="evidence" value="ECO:0007669"/>
    <property type="project" value="TreeGrafter"/>
</dbReference>
<evidence type="ECO:0000256" key="4">
    <source>
        <dbReference type="ARBA" id="ARBA00022692"/>
    </source>
</evidence>
<comment type="subcellular location">
    <subcellularLocation>
        <location evidence="1">Mitochondrion inner membrane</location>
        <topology evidence="1">Multi-pass membrane protein</topology>
    </subcellularLocation>
</comment>
<dbReference type="Pfam" id="PF02466">
    <property type="entry name" value="Tim17"/>
    <property type="match status" value="1"/>
</dbReference>
<name>A0AAD2E5U4_9LAMI</name>
<evidence type="ECO:0000256" key="2">
    <source>
        <dbReference type="ARBA" id="ARBA00008444"/>
    </source>
</evidence>
<dbReference type="GO" id="GO:0005744">
    <property type="term" value="C:TIM23 mitochondrial import inner membrane translocase complex"/>
    <property type="evidence" value="ECO:0007669"/>
    <property type="project" value="TreeGrafter"/>
</dbReference>
<evidence type="ECO:0000256" key="9">
    <source>
        <dbReference type="ARBA" id="ARBA00023128"/>
    </source>
</evidence>
<organism evidence="11 12">
    <name type="scientific">Fraxinus pennsylvanica</name>
    <dbReference type="NCBI Taxonomy" id="56036"/>
    <lineage>
        <taxon>Eukaryota</taxon>
        <taxon>Viridiplantae</taxon>
        <taxon>Streptophyta</taxon>
        <taxon>Embryophyta</taxon>
        <taxon>Tracheophyta</taxon>
        <taxon>Spermatophyta</taxon>
        <taxon>Magnoliopsida</taxon>
        <taxon>eudicotyledons</taxon>
        <taxon>Gunneridae</taxon>
        <taxon>Pentapetalae</taxon>
        <taxon>asterids</taxon>
        <taxon>lamiids</taxon>
        <taxon>Lamiales</taxon>
        <taxon>Oleaceae</taxon>
        <taxon>Oleeae</taxon>
        <taxon>Fraxinus</taxon>
    </lineage>
</organism>
<dbReference type="PANTHER" id="PTHR10485">
    <property type="entry name" value="MITOCHONDRIAL IMPORT INNER MEMBRANE TRANSLOCASE SUBUNIT TIM-17"/>
    <property type="match status" value="1"/>
</dbReference>
<protein>
    <submittedName>
        <fullName evidence="11">Uncharacterized protein</fullName>
    </submittedName>
</protein>
<keyword evidence="10" id="KW-0472">Membrane</keyword>
<gene>
    <name evidence="11" type="ORF">FPE_LOCUS24668</name>
</gene>
<dbReference type="AlphaFoldDB" id="A0AAD2E5U4"/>
<evidence type="ECO:0000313" key="11">
    <source>
        <dbReference type="EMBL" id="CAI9777238.1"/>
    </source>
</evidence>
<keyword evidence="6" id="KW-0653">Protein transport</keyword>
<evidence type="ECO:0000256" key="10">
    <source>
        <dbReference type="ARBA" id="ARBA00023136"/>
    </source>
</evidence>
<keyword evidence="8" id="KW-0811">Translocation</keyword>